<feature type="region of interest" description="Disordered" evidence="1">
    <location>
        <begin position="107"/>
        <end position="139"/>
    </location>
</feature>
<gene>
    <name evidence="2" type="ORF">UMAG_04283</name>
</gene>
<feature type="compositionally biased region" description="Basic and acidic residues" evidence="1">
    <location>
        <begin position="691"/>
        <end position="701"/>
    </location>
</feature>
<feature type="compositionally biased region" description="Polar residues" evidence="1">
    <location>
        <begin position="326"/>
        <end position="342"/>
    </location>
</feature>
<sequence>MPSAHPDTSAQDAQPSTPLSTQSRFIGSNPFRRAPGSAAARGMLARLASVSSSSSSPLPRAQNQSSKGAQSGSTRPAIGSRIASRASRRSFDLTGANLQELSKSNGKFKSLAKWDSQQQAPEPFMEASDSTAAERERTSALKLHSALASGSTAAAQAHAQSRGLGQPTLPPTSSISCPLPSSTSPSSTSPISAASQLPTVSQTIEALGNSGVHPDILGTAQSSTMQTQPAPALVAAPVTPVSHSSKSTPIELHLKTISRDSRDSATPCTTPPLKSRQHSHSEQATLDNHMVARAAQLVLEAARQQARVETRKKGRSAPASPKRSLGNLSSDAITTTNSSTNGMAAAQEPAQDLDEAHSELQRTSCQRTRSKSDAGTETQVKRRKSFLQSMVSKSRRASSQPLDPESDSPTADANSPTTASGTTSGTVTPGGRRRRYVDTRDLDLLARELAAEAIAEQLPQPPYARPSRSGSSSPHRVKALNDPRRRSFPSILEDSPLQDDSISSIRSAPNGLKPMTPLHASPPSNAPNARAKAADVKSHGLVSASPWDPTKGLVPKEMFLGLGGSPYPSLAPPSLRSDTSTLHTLDPFGIPVTHESSPYDATTAYANKTTVYHTPSQVAVSRNLSNNPNLAASQTNAKTRRRPVLTMTMNDPVAELQGLTKPPKEFGTKRLTPFGSRAGSRAPSPSPSLTDLKREAAKDEQNVSAADTRVPSADADEKVASRRNSMAPSEMSIRSSLAPVTSSKQNRLSMLFGNKSKVQVDTLSSVTTPSNVASDEASTSASPERSIYATPTGETPSLVTSPQSVAISAGSDADVSPVAFRQLDLAATHDTSRSSQPSSVTPSRRSSLVFDSAEPSVAGAKKRPVRALLRRLSSFSSKKKESKVEKLHVPDASTMPVVDMDKLKQLSEAKDERANDADGAGTVSEVIEHLNVSKSDSKASSVDAVTTSDVVKDEVAEAHGDANVKTGLVAAVRELDLSNASPVPVNEEMAKNGFGTRSAYKFTGSRGTLDKVERVELDDEIDSEAQQKEQVERGVQEEQAMLAAEDAWDSKRAGQIARSDSQTPSSEDSFFLGSGPSNTSRPGSGALMKHGSESAISEELHTPDPSTAYLPATKMEEAMMEGASTLSSAVSDATATATAAAAAAAAAAASVKMVASADGAVTSPVVTALPNGHLSTGSAI</sequence>
<feature type="compositionally biased region" description="Polar residues" evidence="1">
    <location>
        <begin position="498"/>
        <end position="507"/>
    </location>
</feature>
<dbReference type="AlphaFoldDB" id="A0A0D1CM22"/>
<evidence type="ECO:0000256" key="1">
    <source>
        <dbReference type="SAM" id="MobiDB-lite"/>
    </source>
</evidence>
<feature type="compositionally biased region" description="Polar residues" evidence="1">
    <location>
        <begin position="1058"/>
        <end position="1068"/>
    </location>
</feature>
<dbReference type="OrthoDB" id="2554418at2759"/>
<name>A0A0D1CM22_MYCMD</name>
<evidence type="ECO:0000313" key="3">
    <source>
        <dbReference type="Proteomes" id="UP000000561"/>
    </source>
</evidence>
<keyword evidence="3" id="KW-1185">Reference proteome</keyword>
<protein>
    <submittedName>
        <fullName evidence="2">Uncharacterized protein</fullName>
    </submittedName>
</protein>
<dbReference type="KEGG" id="uma:UMAG_04283"/>
<feature type="region of interest" description="Disordered" evidence="1">
    <location>
        <begin position="763"/>
        <end position="805"/>
    </location>
</feature>
<dbReference type="Proteomes" id="UP000000561">
    <property type="component" value="Chromosome 12"/>
</dbReference>
<feature type="compositionally biased region" description="Low complexity" evidence="1">
    <location>
        <begin position="171"/>
        <end position="195"/>
    </location>
</feature>
<feature type="compositionally biased region" description="Polar residues" evidence="1">
    <location>
        <begin position="792"/>
        <end position="805"/>
    </location>
</feature>
<feature type="compositionally biased region" description="Polar residues" evidence="1">
    <location>
        <begin position="722"/>
        <end position="741"/>
    </location>
</feature>
<dbReference type="RefSeq" id="XP_011390740.1">
    <property type="nucleotide sequence ID" value="XM_011392438.1"/>
</dbReference>
<dbReference type="eggNOG" id="ENOG502TM82">
    <property type="taxonomic scope" value="Eukaryota"/>
</dbReference>
<organism evidence="2 3">
    <name type="scientific">Mycosarcoma maydis</name>
    <name type="common">Corn smut fungus</name>
    <name type="synonym">Ustilago maydis</name>
    <dbReference type="NCBI Taxonomy" id="5270"/>
    <lineage>
        <taxon>Eukaryota</taxon>
        <taxon>Fungi</taxon>
        <taxon>Dikarya</taxon>
        <taxon>Basidiomycota</taxon>
        <taxon>Ustilaginomycotina</taxon>
        <taxon>Ustilaginomycetes</taxon>
        <taxon>Ustilaginales</taxon>
        <taxon>Ustilaginaceae</taxon>
        <taxon>Mycosarcoma</taxon>
    </lineage>
</organism>
<dbReference type="OMA" id="TMPVVDM"/>
<feature type="compositionally biased region" description="Low complexity" evidence="1">
    <location>
        <begin position="152"/>
        <end position="161"/>
    </location>
</feature>
<feature type="compositionally biased region" description="Polar residues" evidence="1">
    <location>
        <begin position="1"/>
        <end position="26"/>
    </location>
</feature>
<dbReference type="EMBL" id="CM003151">
    <property type="protein sequence ID" value="KIS67788.1"/>
    <property type="molecule type" value="Genomic_DNA"/>
</dbReference>
<feature type="compositionally biased region" description="Low complexity" evidence="1">
    <location>
        <begin position="833"/>
        <end position="847"/>
    </location>
</feature>
<feature type="compositionally biased region" description="Basic and acidic residues" evidence="1">
    <location>
        <begin position="252"/>
        <end position="263"/>
    </location>
</feature>
<feature type="region of interest" description="Disordered" evidence="1">
    <location>
        <begin position="1045"/>
        <end position="1105"/>
    </location>
</feature>
<accession>A0A0D1CM22</accession>
<feature type="region of interest" description="Disordered" evidence="1">
    <location>
        <begin position="1"/>
        <end position="92"/>
    </location>
</feature>
<proteinExistence type="predicted"/>
<evidence type="ECO:0000313" key="2">
    <source>
        <dbReference type="EMBL" id="KIS67788.1"/>
    </source>
</evidence>
<feature type="region of interest" description="Disordered" evidence="1">
    <location>
        <begin position="456"/>
        <end position="529"/>
    </location>
</feature>
<feature type="region of interest" description="Disordered" evidence="1">
    <location>
        <begin position="303"/>
        <end position="436"/>
    </location>
</feature>
<reference evidence="2 3" key="1">
    <citation type="journal article" date="2006" name="Nature">
        <title>Insights from the genome of the biotrophic fungal plant pathogen Ustilago maydis.</title>
        <authorList>
            <person name="Kamper J."/>
            <person name="Kahmann R."/>
            <person name="Bolker M."/>
            <person name="Ma L.J."/>
            <person name="Brefort T."/>
            <person name="Saville B.J."/>
            <person name="Banuett F."/>
            <person name="Kronstad J.W."/>
            <person name="Gold S.E."/>
            <person name="Muller O."/>
            <person name="Perlin M.H."/>
            <person name="Wosten H.A."/>
            <person name="de Vries R."/>
            <person name="Ruiz-Herrera J."/>
            <person name="Reynaga-Pena C.G."/>
            <person name="Snetselaar K."/>
            <person name="McCann M."/>
            <person name="Perez-Martin J."/>
            <person name="Feldbrugge M."/>
            <person name="Basse C.W."/>
            <person name="Steinberg G."/>
            <person name="Ibeas J.I."/>
            <person name="Holloman W."/>
            <person name="Guzman P."/>
            <person name="Farman M."/>
            <person name="Stajich J.E."/>
            <person name="Sentandreu R."/>
            <person name="Gonzalez-Prieto J.M."/>
            <person name="Kennell J.C."/>
            <person name="Molina L."/>
            <person name="Schirawski J."/>
            <person name="Mendoza-Mendoza A."/>
            <person name="Greilinger D."/>
            <person name="Munch K."/>
            <person name="Rossel N."/>
            <person name="Scherer M."/>
            <person name="Vranes M."/>
            <person name="Ladendorf O."/>
            <person name="Vincon V."/>
            <person name="Fuchs U."/>
            <person name="Sandrock B."/>
            <person name="Meng S."/>
            <person name="Ho E.C."/>
            <person name="Cahill M.J."/>
            <person name="Boyce K.J."/>
            <person name="Klose J."/>
            <person name="Klosterman S.J."/>
            <person name="Deelstra H.J."/>
            <person name="Ortiz-Castellanos L."/>
            <person name="Li W."/>
            <person name="Sanchez-Alonso P."/>
            <person name="Schreier P.H."/>
            <person name="Hauser-Hahn I."/>
            <person name="Vaupel M."/>
            <person name="Koopmann E."/>
            <person name="Friedrich G."/>
            <person name="Voss H."/>
            <person name="Schluter T."/>
            <person name="Margolis J."/>
            <person name="Platt D."/>
            <person name="Swimmer C."/>
            <person name="Gnirke A."/>
            <person name="Chen F."/>
            <person name="Vysotskaia V."/>
            <person name="Mannhaupt G."/>
            <person name="Guldener U."/>
            <person name="Munsterkotter M."/>
            <person name="Haase D."/>
            <person name="Oesterheld M."/>
            <person name="Mewes H.W."/>
            <person name="Mauceli E.W."/>
            <person name="DeCaprio D."/>
            <person name="Wade C.M."/>
            <person name="Butler J."/>
            <person name="Young S."/>
            <person name="Jaffe D.B."/>
            <person name="Calvo S."/>
            <person name="Nusbaum C."/>
            <person name="Galagan J."/>
            <person name="Birren B.W."/>
        </authorList>
    </citation>
    <scope>NUCLEOTIDE SEQUENCE [LARGE SCALE GENOMIC DNA]</scope>
    <source>
        <strain evidence="3">DSM 14603 / FGSC 9021 / UM521</strain>
    </source>
</reference>
<feature type="compositionally biased region" description="Low complexity" evidence="1">
    <location>
        <begin position="415"/>
        <end position="430"/>
    </location>
</feature>
<feature type="region of interest" description="Disordered" evidence="1">
    <location>
        <begin position="235"/>
        <end position="283"/>
    </location>
</feature>
<feature type="region of interest" description="Disordered" evidence="1">
    <location>
        <begin position="152"/>
        <end position="197"/>
    </location>
</feature>
<feature type="compositionally biased region" description="Low complexity" evidence="1">
    <location>
        <begin position="465"/>
        <end position="474"/>
    </location>
</feature>
<dbReference type="VEuPathDB" id="FungiDB:UMAG_04283"/>
<feature type="compositionally biased region" description="Polar residues" evidence="1">
    <location>
        <begin position="763"/>
        <end position="783"/>
    </location>
</feature>
<feature type="compositionally biased region" description="Polar residues" evidence="1">
    <location>
        <begin position="386"/>
        <end position="414"/>
    </location>
</feature>
<feature type="region of interest" description="Disordered" evidence="1">
    <location>
        <begin position="827"/>
        <end position="863"/>
    </location>
</feature>
<dbReference type="InParanoid" id="A0A0D1CM22"/>
<dbReference type="GeneID" id="23564511"/>
<feature type="compositionally biased region" description="Polar residues" evidence="1">
    <location>
        <begin position="61"/>
        <end position="74"/>
    </location>
</feature>
<feature type="region of interest" description="Disordered" evidence="1">
    <location>
        <begin position="655"/>
        <end position="741"/>
    </location>
</feature>
<feature type="compositionally biased region" description="Polar residues" evidence="1">
    <location>
        <begin position="361"/>
        <end position="378"/>
    </location>
</feature>